<gene>
    <name evidence="1" type="ORF">CC117_27795</name>
</gene>
<name>A0A1S1QAM6_9ACTN</name>
<dbReference type="EMBL" id="MBLM01000155">
    <property type="protein sequence ID" value="OHV30132.1"/>
    <property type="molecule type" value="Genomic_DNA"/>
</dbReference>
<dbReference type="Proteomes" id="UP000179627">
    <property type="component" value="Unassembled WGS sequence"/>
</dbReference>
<reference evidence="2" key="1">
    <citation type="submission" date="2016-07" db="EMBL/GenBank/DDBJ databases">
        <title>Sequence Frankia sp. strain CcI1.17.</title>
        <authorList>
            <person name="Ghodhbane-Gtari F."/>
            <person name="Swanson E."/>
            <person name="Gueddou A."/>
            <person name="Morris K."/>
            <person name="Hezbri K."/>
            <person name="Ktari A."/>
            <person name="Nouioui I."/>
            <person name="Abebe-Akele F."/>
            <person name="Simpson S."/>
            <person name="Thomas K."/>
            <person name="Gtari M."/>
            <person name="Tisa L.S."/>
            <person name="Hurst S."/>
        </authorList>
    </citation>
    <scope>NUCLEOTIDE SEQUENCE [LARGE SCALE GENOMIC DNA]</scope>
    <source>
        <strain evidence="2">Cc1.17</strain>
    </source>
</reference>
<dbReference type="AlphaFoldDB" id="A0A1S1QAM6"/>
<proteinExistence type="predicted"/>
<evidence type="ECO:0000313" key="2">
    <source>
        <dbReference type="Proteomes" id="UP000179627"/>
    </source>
</evidence>
<organism evidence="1 2">
    <name type="scientific">Parafrankia colletiae</name>
    <dbReference type="NCBI Taxonomy" id="573497"/>
    <lineage>
        <taxon>Bacteria</taxon>
        <taxon>Bacillati</taxon>
        <taxon>Actinomycetota</taxon>
        <taxon>Actinomycetes</taxon>
        <taxon>Frankiales</taxon>
        <taxon>Frankiaceae</taxon>
        <taxon>Parafrankia</taxon>
    </lineage>
</organism>
<dbReference type="RefSeq" id="WP_071089789.1">
    <property type="nucleotide sequence ID" value="NZ_MBLM01000155.1"/>
</dbReference>
<comment type="caution">
    <text evidence="1">The sequence shown here is derived from an EMBL/GenBank/DDBJ whole genome shotgun (WGS) entry which is preliminary data.</text>
</comment>
<protein>
    <submittedName>
        <fullName evidence="1">Uncharacterized protein</fullName>
    </submittedName>
</protein>
<accession>A0A1S1QAM6</accession>
<evidence type="ECO:0000313" key="1">
    <source>
        <dbReference type="EMBL" id="OHV30132.1"/>
    </source>
</evidence>
<sequence>MDPAPLPAEADRLADLVAATRAWIELPRSTTGKRMQAALDAAGTDGDAGQLAAEIRAYQAGQGGPHGTGRFGPGAAARILTRHGYPSREPN</sequence>
<keyword evidence="2" id="KW-1185">Reference proteome</keyword>